<protein>
    <recommendedName>
        <fullName evidence="4">VWFA domain-containing protein</fullName>
    </recommendedName>
</protein>
<organism evidence="2 3">
    <name type="scientific">Mycobacterium adipatum</name>
    <dbReference type="NCBI Taxonomy" id="1682113"/>
    <lineage>
        <taxon>Bacteria</taxon>
        <taxon>Bacillati</taxon>
        <taxon>Actinomycetota</taxon>
        <taxon>Actinomycetes</taxon>
        <taxon>Mycobacteriales</taxon>
        <taxon>Mycobacteriaceae</taxon>
        <taxon>Mycobacterium</taxon>
    </lineage>
</organism>
<dbReference type="InterPro" id="IPR036465">
    <property type="entry name" value="vWFA_dom_sf"/>
</dbReference>
<dbReference type="EMBL" id="CP015596">
    <property type="protein sequence ID" value="ANE78580.1"/>
    <property type="molecule type" value="Genomic_DNA"/>
</dbReference>
<feature type="transmembrane region" description="Helical" evidence="1">
    <location>
        <begin position="220"/>
        <end position="240"/>
    </location>
</feature>
<dbReference type="AlphaFoldDB" id="A0A172UI60"/>
<reference evidence="2 3" key="1">
    <citation type="submission" date="2016-05" db="EMBL/GenBank/DDBJ databases">
        <title>Complete genome sequence of a phthalic acid esters degrading Mycobacterium sp. YC-RL4.</title>
        <authorList>
            <person name="Ren L."/>
            <person name="Fan S."/>
            <person name="Ruth N."/>
            <person name="Jia Y."/>
            <person name="Wang J."/>
            <person name="Qiao C."/>
        </authorList>
    </citation>
    <scope>NUCLEOTIDE SEQUENCE [LARGE SCALE GENOMIC DNA]</scope>
    <source>
        <strain evidence="2 3">YC-RL4</strain>
    </source>
</reference>
<accession>A0A172UI60</accession>
<name>A0A172UI60_9MYCO</name>
<keyword evidence="1" id="KW-1133">Transmembrane helix</keyword>
<keyword evidence="3" id="KW-1185">Reference proteome</keyword>
<gene>
    <name evidence="2" type="ORF">A7U43_03800</name>
</gene>
<dbReference type="Gene3D" id="3.40.50.410">
    <property type="entry name" value="von Willebrand factor, type A domain"/>
    <property type="match status" value="1"/>
</dbReference>
<evidence type="ECO:0008006" key="4">
    <source>
        <dbReference type="Google" id="ProtNLM"/>
    </source>
</evidence>
<dbReference type="STRING" id="1682113.A7U43_03800"/>
<dbReference type="SUPFAM" id="SSF53300">
    <property type="entry name" value="vWA-like"/>
    <property type="match status" value="1"/>
</dbReference>
<evidence type="ECO:0000313" key="3">
    <source>
        <dbReference type="Proteomes" id="UP000077143"/>
    </source>
</evidence>
<keyword evidence="1" id="KW-0812">Transmembrane</keyword>
<sequence length="255" mass="26946">MLVLAAVLLVVAVFRPTLGGAPAVTRIAGALEPSIFLIVDRSAAMAPHLPAVRDDIDAVIDRYPDARFAMITFDARPALDWPLSADSWSLRPVVSAMSAYPAGAESTTNSGAASTVLRYQLISAVQQFPKAPNLVFYFGAGAPDSTVPQRAFQVPENAVAGGAVIGYGTGATPVLQPVAGQLGVPYRERTDLQSVDEAVPAAVESGQGSENAKTAVGFELYWGMAGVAALLILVELYRALRQLRRTRLDRIVVGR</sequence>
<proteinExistence type="predicted"/>
<dbReference type="KEGG" id="madi:A7U43_03800"/>
<keyword evidence="1" id="KW-0472">Membrane</keyword>
<evidence type="ECO:0000256" key="1">
    <source>
        <dbReference type="SAM" id="Phobius"/>
    </source>
</evidence>
<dbReference type="Proteomes" id="UP000077143">
    <property type="component" value="Chromosome"/>
</dbReference>
<evidence type="ECO:0000313" key="2">
    <source>
        <dbReference type="EMBL" id="ANE78580.1"/>
    </source>
</evidence>